<gene>
    <name evidence="2" type="ORF">IT779_10520</name>
</gene>
<feature type="transmembrane region" description="Helical" evidence="1">
    <location>
        <begin position="21"/>
        <end position="42"/>
    </location>
</feature>
<sequence length="327" mass="36005">MVVREKHSAGPAVAAPASRRGAATVWAVVGAVWVVLATQAILRWVLSGEQFEPAPILGPDEYPVWREFALRALEVASLAVLTGFVWRCVLVPWRRDGRLSLDGKFVIGGLFGVVADGFLNIHHYLFAWNAHSVNRGVWTAFLPFHDPAASTRYAEGLAWGIPMYIYFCTGAAIVGCATVRSLRRRYPAISDVSAYSIVFAMEFTGGFLLENTIIRVTQAYGYAQTTAALTLFDGSQYQFPLYESLCTAALGVAFTYVRLSALESADGVSCVEFGYRRWPRRLHEPVRLLSVVGFSAAALLMLYHLPFNWFGVAGRCIADMPSYMLPG</sequence>
<feature type="transmembrane region" description="Helical" evidence="1">
    <location>
        <begin position="286"/>
        <end position="305"/>
    </location>
</feature>
<evidence type="ECO:0000313" key="2">
    <source>
        <dbReference type="EMBL" id="MBH0776717.1"/>
    </source>
</evidence>
<dbReference type="InterPro" id="IPR033459">
    <property type="entry name" value="AveC-like"/>
</dbReference>
<name>A0A931IAN2_9NOCA</name>
<comment type="caution">
    <text evidence="2">The sequence shown here is derived from an EMBL/GenBank/DDBJ whole genome shotgun (WGS) entry which is preliminary data.</text>
</comment>
<dbReference type="AlphaFoldDB" id="A0A931IAN2"/>
<keyword evidence="1" id="KW-0472">Membrane</keyword>
<reference evidence="2" key="1">
    <citation type="submission" date="2020-11" db="EMBL/GenBank/DDBJ databases">
        <title>Nocardia NEAU-351.nov., a novel actinomycete isolated from the cow dung.</title>
        <authorList>
            <person name="Zhang X."/>
        </authorList>
    </citation>
    <scope>NUCLEOTIDE SEQUENCE</scope>
    <source>
        <strain evidence="2">NEAU-351</strain>
    </source>
</reference>
<proteinExistence type="predicted"/>
<dbReference type="EMBL" id="JADMLG010000003">
    <property type="protein sequence ID" value="MBH0776717.1"/>
    <property type="molecule type" value="Genomic_DNA"/>
</dbReference>
<evidence type="ECO:0000256" key="1">
    <source>
        <dbReference type="SAM" id="Phobius"/>
    </source>
</evidence>
<organism evidence="2 3">
    <name type="scientific">Nocardia bovistercoris</name>
    <dbReference type="NCBI Taxonomy" id="2785916"/>
    <lineage>
        <taxon>Bacteria</taxon>
        <taxon>Bacillati</taxon>
        <taxon>Actinomycetota</taxon>
        <taxon>Actinomycetes</taxon>
        <taxon>Mycobacteriales</taxon>
        <taxon>Nocardiaceae</taxon>
        <taxon>Nocardia</taxon>
    </lineage>
</organism>
<keyword evidence="1" id="KW-1133">Transmembrane helix</keyword>
<protein>
    <submittedName>
        <fullName evidence="2">Spirocyclase AveC family protein</fullName>
    </submittedName>
</protein>
<dbReference type="RefSeq" id="WP_196149037.1">
    <property type="nucleotide sequence ID" value="NZ_JADMLG010000003.1"/>
</dbReference>
<keyword evidence="1" id="KW-0812">Transmembrane</keyword>
<keyword evidence="3" id="KW-1185">Reference proteome</keyword>
<dbReference type="Proteomes" id="UP000655751">
    <property type="component" value="Unassembled WGS sequence"/>
</dbReference>
<evidence type="ECO:0000313" key="3">
    <source>
        <dbReference type="Proteomes" id="UP000655751"/>
    </source>
</evidence>
<feature type="transmembrane region" description="Helical" evidence="1">
    <location>
        <begin position="68"/>
        <end position="93"/>
    </location>
</feature>
<accession>A0A931IAN2</accession>
<dbReference type="Pfam" id="PF17198">
    <property type="entry name" value="AveC_like"/>
    <property type="match status" value="1"/>
</dbReference>
<feature type="transmembrane region" description="Helical" evidence="1">
    <location>
        <begin position="105"/>
        <end position="125"/>
    </location>
</feature>
<feature type="transmembrane region" description="Helical" evidence="1">
    <location>
        <begin position="157"/>
        <end position="179"/>
    </location>
</feature>